<gene>
    <name evidence="1" type="ORF">CUNI_LOCUS15529</name>
</gene>
<dbReference type="OrthoDB" id="6104461at2759"/>
<reference evidence="1" key="1">
    <citation type="submission" date="2021-04" db="EMBL/GenBank/DDBJ databases">
        <authorList>
            <consortium name="Molecular Ecology Group"/>
        </authorList>
    </citation>
    <scope>NUCLEOTIDE SEQUENCE</scope>
</reference>
<feature type="non-terminal residue" evidence="1">
    <location>
        <position position="73"/>
    </location>
</feature>
<keyword evidence="2" id="KW-1185">Reference proteome</keyword>
<protein>
    <submittedName>
        <fullName evidence="1">Uncharacterized protein</fullName>
    </submittedName>
</protein>
<accession>A0A8S3ZTY1</accession>
<sequence length="73" mass="8351">RTGLLEKYSPLWTLLQKQHQERELPVTDDVSDNMNHLTASLLKRGMNFRSARSGGMALCLWKICPAAPWLINK</sequence>
<dbReference type="EMBL" id="CAJHNH020003779">
    <property type="protein sequence ID" value="CAG5129971.1"/>
    <property type="molecule type" value="Genomic_DNA"/>
</dbReference>
<comment type="caution">
    <text evidence="1">The sequence shown here is derived from an EMBL/GenBank/DDBJ whole genome shotgun (WGS) entry which is preliminary data.</text>
</comment>
<organism evidence="1 2">
    <name type="scientific">Candidula unifasciata</name>
    <dbReference type="NCBI Taxonomy" id="100452"/>
    <lineage>
        <taxon>Eukaryota</taxon>
        <taxon>Metazoa</taxon>
        <taxon>Spiralia</taxon>
        <taxon>Lophotrochozoa</taxon>
        <taxon>Mollusca</taxon>
        <taxon>Gastropoda</taxon>
        <taxon>Heterobranchia</taxon>
        <taxon>Euthyneura</taxon>
        <taxon>Panpulmonata</taxon>
        <taxon>Eupulmonata</taxon>
        <taxon>Stylommatophora</taxon>
        <taxon>Helicina</taxon>
        <taxon>Helicoidea</taxon>
        <taxon>Geomitridae</taxon>
        <taxon>Candidula</taxon>
    </lineage>
</organism>
<name>A0A8S3ZTY1_9EUPU</name>
<evidence type="ECO:0000313" key="2">
    <source>
        <dbReference type="Proteomes" id="UP000678393"/>
    </source>
</evidence>
<proteinExistence type="predicted"/>
<dbReference type="Proteomes" id="UP000678393">
    <property type="component" value="Unassembled WGS sequence"/>
</dbReference>
<dbReference type="AlphaFoldDB" id="A0A8S3ZTY1"/>
<evidence type="ECO:0000313" key="1">
    <source>
        <dbReference type="EMBL" id="CAG5129971.1"/>
    </source>
</evidence>